<dbReference type="Pfam" id="PF22688">
    <property type="entry name" value="Hda_lid"/>
    <property type="match status" value="1"/>
</dbReference>
<dbReference type="GO" id="GO:0005886">
    <property type="term" value="C:plasma membrane"/>
    <property type="evidence" value="ECO:0007669"/>
    <property type="project" value="TreeGrafter"/>
</dbReference>
<name>A0A1W1CSZ3_9ZZZZ</name>
<dbReference type="InterPro" id="IPR013317">
    <property type="entry name" value="DnaA_dom"/>
</dbReference>
<dbReference type="PANTHER" id="PTHR30050:SF5">
    <property type="entry name" value="DNAA REGULATORY INACTIVATOR HDA"/>
    <property type="match status" value="1"/>
</dbReference>
<dbReference type="Pfam" id="PF00308">
    <property type="entry name" value="Bac_DnaA"/>
    <property type="match status" value="1"/>
</dbReference>
<dbReference type="GO" id="GO:0006270">
    <property type="term" value="P:DNA replication initiation"/>
    <property type="evidence" value="ECO:0007669"/>
    <property type="project" value="TreeGrafter"/>
</dbReference>
<protein>
    <submittedName>
        <fullName evidence="3">DnaA regulatory inactivator Hda (Homologous to DnaA)</fullName>
    </submittedName>
</protein>
<dbReference type="GO" id="GO:0003688">
    <property type="term" value="F:DNA replication origin binding"/>
    <property type="evidence" value="ECO:0007669"/>
    <property type="project" value="TreeGrafter"/>
</dbReference>
<dbReference type="SUPFAM" id="SSF52540">
    <property type="entry name" value="P-loop containing nucleoside triphosphate hydrolases"/>
    <property type="match status" value="1"/>
</dbReference>
<dbReference type="InterPro" id="IPR027417">
    <property type="entry name" value="P-loop_NTPase"/>
</dbReference>
<evidence type="ECO:0000259" key="2">
    <source>
        <dbReference type="Pfam" id="PF22688"/>
    </source>
</evidence>
<accession>A0A1W1CSZ3</accession>
<organism evidence="3">
    <name type="scientific">hydrothermal vent metagenome</name>
    <dbReference type="NCBI Taxonomy" id="652676"/>
    <lineage>
        <taxon>unclassified sequences</taxon>
        <taxon>metagenomes</taxon>
        <taxon>ecological metagenomes</taxon>
    </lineage>
</organism>
<proteinExistence type="predicted"/>
<dbReference type="EMBL" id="FPHJ01000065">
    <property type="protein sequence ID" value="SFV69000.1"/>
    <property type="molecule type" value="Genomic_DNA"/>
</dbReference>
<feature type="domain" description="Hda lid" evidence="2">
    <location>
        <begin position="152"/>
        <end position="216"/>
    </location>
</feature>
<evidence type="ECO:0000313" key="3">
    <source>
        <dbReference type="EMBL" id="SFV69000.1"/>
    </source>
</evidence>
<feature type="domain" description="Chromosomal replication initiator protein DnaA ATPAse" evidence="1">
    <location>
        <begin position="35"/>
        <end position="141"/>
    </location>
</feature>
<reference evidence="3" key="1">
    <citation type="submission" date="2016-10" db="EMBL/GenBank/DDBJ databases">
        <authorList>
            <person name="de Groot N.N."/>
        </authorList>
    </citation>
    <scope>NUCLEOTIDE SEQUENCE</scope>
</reference>
<evidence type="ECO:0000259" key="1">
    <source>
        <dbReference type="Pfam" id="PF00308"/>
    </source>
</evidence>
<dbReference type="InterPro" id="IPR055199">
    <property type="entry name" value="Hda_lid"/>
</dbReference>
<gene>
    <name evidence="3" type="ORF">MNB_SUP05-5-7</name>
</gene>
<dbReference type="Gene3D" id="3.40.50.300">
    <property type="entry name" value="P-loop containing nucleotide triphosphate hydrolases"/>
    <property type="match status" value="1"/>
</dbReference>
<dbReference type="PANTHER" id="PTHR30050">
    <property type="entry name" value="CHROMOSOMAL REPLICATION INITIATOR PROTEIN DNAA"/>
    <property type="match status" value="1"/>
</dbReference>
<dbReference type="Gene3D" id="1.10.8.60">
    <property type="match status" value="1"/>
</dbReference>
<dbReference type="AlphaFoldDB" id="A0A1W1CSZ3"/>
<sequence>MQQQLPIQLNCDFLFDNWQQTETNATIYELLRSLNFQVVYCYSKKTLGKTHLLQSVTQYALKKKLTTVYLDFKTSLDDNILDNFFEYDLLCLDNIQRLSQTQQYSLFELYNKNRAKLVLSSDCQPQQLDYVFKDVKTRLSRANVFELCSYSDEELKNILKRKAQIKSLNIEDNIYDYLLKWTKRDLGNLLNIMDKAESICAIRKLKKVSINLLKEIITS</sequence>